<name>A0A317VGH7_9EURO</name>
<gene>
    <name evidence="1" type="ORF">BO94DRAFT_539370</name>
</gene>
<sequence length="156" mass="17074">MLEVRPDVSIRASDRAILPVSLVSHGTAFIVFERNFSTRMGLRGHSGRDPTSMLVLPMMIGDDNSNTVNDLRNPCFLPAYSFHRLPGFRGLSGTCVGLFSGSRLHPRKCQPRQEATSPPIVGRGSGGTYHEAAGFVRAGFSTTLREESGLHRICHH</sequence>
<comment type="caution">
    <text evidence="1">The sequence shown here is derived from an EMBL/GenBank/DDBJ whole genome shotgun (WGS) entry which is preliminary data.</text>
</comment>
<dbReference type="Proteomes" id="UP000246702">
    <property type="component" value="Unassembled WGS sequence"/>
</dbReference>
<dbReference type="GeneID" id="37114835"/>
<feature type="non-terminal residue" evidence="1">
    <location>
        <position position="1"/>
    </location>
</feature>
<evidence type="ECO:0000313" key="2">
    <source>
        <dbReference type="Proteomes" id="UP000246702"/>
    </source>
</evidence>
<dbReference type="EMBL" id="MSFK01000034">
    <property type="protein sequence ID" value="PWY72247.1"/>
    <property type="molecule type" value="Genomic_DNA"/>
</dbReference>
<keyword evidence="2" id="KW-1185">Reference proteome</keyword>
<accession>A0A317VGH7</accession>
<protein>
    <submittedName>
        <fullName evidence="1">Uncharacterized protein</fullName>
    </submittedName>
</protein>
<organism evidence="1 2">
    <name type="scientific">Aspergillus sclerotioniger CBS 115572</name>
    <dbReference type="NCBI Taxonomy" id="1450535"/>
    <lineage>
        <taxon>Eukaryota</taxon>
        <taxon>Fungi</taxon>
        <taxon>Dikarya</taxon>
        <taxon>Ascomycota</taxon>
        <taxon>Pezizomycotina</taxon>
        <taxon>Eurotiomycetes</taxon>
        <taxon>Eurotiomycetidae</taxon>
        <taxon>Eurotiales</taxon>
        <taxon>Aspergillaceae</taxon>
        <taxon>Aspergillus</taxon>
        <taxon>Aspergillus subgen. Circumdati</taxon>
    </lineage>
</organism>
<reference evidence="1 2" key="1">
    <citation type="submission" date="2016-12" db="EMBL/GenBank/DDBJ databases">
        <title>The genomes of Aspergillus section Nigri reveals drivers in fungal speciation.</title>
        <authorList>
            <consortium name="DOE Joint Genome Institute"/>
            <person name="Vesth T.C."/>
            <person name="Nybo J."/>
            <person name="Theobald S."/>
            <person name="Brandl J."/>
            <person name="Frisvad J.C."/>
            <person name="Nielsen K.F."/>
            <person name="Lyhne E.K."/>
            <person name="Kogle M.E."/>
            <person name="Kuo A."/>
            <person name="Riley R."/>
            <person name="Clum A."/>
            <person name="Nolan M."/>
            <person name="Lipzen A."/>
            <person name="Salamov A."/>
            <person name="Henrissat B."/>
            <person name="Wiebenga A."/>
            <person name="De Vries R.P."/>
            <person name="Grigoriev I.V."/>
            <person name="Mortensen U.H."/>
            <person name="Andersen M.R."/>
            <person name="Baker S.E."/>
        </authorList>
    </citation>
    <scope>NUCLEOTIDE SEQUENCE [LARGE SCALE GENOMIC DNA]</scope>
    <source>
        <strain evidence="1 2">CBS 115572</strain>
    </source>
</reference>
<evidence type="ECO:0000313" key="1">
    <source>
        <dbReference type="EMBL" id="PWY72247.1"/>
    </source>
</evidence>
<dbReference type="RefSeq" id="XP_025463200.1">
    <property type="nucleotide sequence ID" value="XM_025612692.1"/>
</dbReference>
<proteinExistence type="predicted"/>
<dbReference type="AlphaFoldDB" id="A0A317VGH7"/>